<dbReference type="PANTHER" id="PTHR47707:SF1">
    <property type="entry name" value="NUDIX HYDROLASE FAMILY PROTEIN"/>
    <property type="match status" value="1"/>
</dbReference>
<reference evidence="13 14" key="2">
    <citation type="submission" date="2023-10" db="EMBL/GenBank/DDBJ databases">
        <authorList>
            <person name="Choi B."/>
        </authorList>
    </citation>
    <scope>NUCLEOTIDE SEQUENCE [LARGE SCALE GENOMIC DNA]</scope>
    <source>
        <strain evidence="13 14">UMB0959</strain>
    </source>
</reference>
<dbReference type="PRINTS" id="PR00502">
    <property type="entry name" value="NUDIXFAMILY"/>
</dbReference>
<sequence>MKKEINVVAAVIVDDLDRILVAKRPPGKTLANLWEFPGGKVEAGEDEIEALKRELLEEMDTEIEVLDKITTTRYEYDFGIVNLTTYYSKVVRGNLTLNEHIEKRWLKRSELGNIELAPADLPAIRIIQEG</sequence>
<protein>
    <recommendedName>
        <fullName evidence="11">8-oxo-dGTP diphosphatase</fullName>
        <ecNumber evidence="11">3.6.1.55</ecNumber>
    </recommendedName>
</protein>
<feature type="domain" description="Nudix hydrolase" evidence="12">
    <location>
        <begin position="2"/>
        <end position="128"/>
    </location>
</feature>
<dbReference type="InterPro" id="IPR029119">
    <property type="entry name" value="MutY_C"/>
</dbReference>
<dbReference type="InterPro" id="IPR020084">
    <property type="entry name" value="NUDIX_hydrolase_CS"/>
</dbReference>
<reference evidence="14" key="1">
    <citation type="submission" date="2017-09" db="EMBL/GenBank/DDBJ databases">
        <title>Bacterial strain isolated from the female urinary microbiota.</title>
        <authorList>
            <person name="Thomas-White K."/>
            <person name="Kumar N."/>
            <person name="Forster S."/>
            <person name="Putonti C."/>
            <person name="Lawley T."/>
            <person name="Wolfe A.J."/>
        </authorList>
    </citation>
    <scope>NUCLEOTIDE SEQUENCE [LARGE SCALE GENOMIC DNA]</scope>
    <source>
        <strain evidence="14">UMB0959</strain>
    </source>
</reference>
<evidence type="ECO:0000256" key="5">
    <source>
        <dbReference type="ARBA" id="ARBA00022723"/>
    </source>
</evidence>
<comment type="cofactor">
    <cofactor evidence="1">
        <name>Mg(2+)</name>
        <dbReference type="ChEBI" id="CHEBI:18420"/>
    </cofactor>
</comment>
<dbReference type="InterPro" id="IPR000086">
    <property type="entry name" value="NUDIX_hydrolase_dom"/>
</dbReference>
<evidence type="ECO:0000256" key="8">
    <source>
        <dbReference type="ARBA" id="ARBA00022842"/>
    </source>
</evidence>
<evidence type="ECO:0000313" key="14">
    <source>
        <dbReference type="Proteomes" id="UP000243626"/>
    </source>
</evidence>
<dbReference type="InterPro" id="IPR047127">
    <property type="entry name" value="MutT-like"/>
</dbReference>
<evidence type="ECO:0000256" key="1">
    <source>
        <dbReference type="ARBA" id="ARBA00001946"/>
    </source>
</evidence>
<keyword evidence="5" id="KW-0479">Metal-binding</keyword>
<dbReference type="Proteomes" id="UP000243626">
    <property type="component" value="Chromosome"/>
</dbReference>
<comment type="similarity">
    <text evidence="2">Belongs to the Nudix hydrolase family.</text>
</comment>
<dbReference type="EC" id="3.6.1.55" evidence="11"/>
<keyword evidence="14" id="KW-1185">Reference proteome</keyword>
<dbReference type="PROSITE" id="PS00893">
    <property type="entry name" value="NUDIX_BOX"/>
    <property type="match status" value="1"/>
</dbReference>
<organism evidence="13 14">
    <name type="scientific">Nosocomiicoccus massiliensis</name>
    <dbReference type="NCBI Taxonomy" id="1232430"/>
    <lineage>
        <taxon>Bacteria</taxon>
        <taxon>Bacillati</taxon>
        <taxon>Bacillota</taxon>
        <taxon>Bacilli</taxon>
        <taxon>Bacillales</taxon>
        <taxon>Staphylococcaceae</taxon>
        <taxon>Nosocomiicoccus</taxon>
    </lineage>
</organism>
<dbReference type="SUPFAM" id="SSF55811">
    <property type="entry name" value="Nudix"/>
    <property type="match status" value="1"/>
</dbReference>
<dbReference type="Pfam" id="PF14815">
    <property type="entry name" value="NUDIX_4"/>
    <property type="match status" value="1"/>
</dbReference>
<keyword evidence="8" id="KW-0460">Magnesium</keyword>
<evidence type="ECO:0000256" key="6">
    <source>
        <dbReference type="ARBA" id="ARBA00022763"/>
    </source>
</evidence>
<dbReference type="Gene3D" id="3.90.79.10">
    <property type="entry name" value="Nucleoside Triphosphate Pyrophosphohydrolase"/>
    <property type="match status" value="1"/>
</dbReference>
<dbReference type="GO" id="GO:0044715">
    <property type="term" value="F:8-oxo-dGDP phosphatase activity"/>
    <property type="evidence" value="ECO:0007669"/>
    <property type="project" value="TreeGrafter"/>
</dbReference>
<dbReference type="InterPro" id="IPR020476">
    <property type="entry name" value="Nudix_hydrolase"/>
</dbReference>
<dbReference type="AlphaFoldDB" id="A0AAF0YQS8"/>
<evidence type="ECO:0000256" key="9">
    <source>
        <dbReference type="ARBA" id="ARBA00023204"/>
    </source>
</evidence>
<comment type="catalytic activity">
    <reaction evidence="10">
        <text>8-oxo-dGTP + H2O = 8-oxo-dGMP + diphosphate + H(+)</text>
        <dbReference type="Rhea" id="RHEA:31575"/>
        <dbReference type="ChEBI" id="CHEBI:15377"/>
        <dbReference type="ChEBI" id="CHEBI:15378"/>
        <dbReference type="ChEBI" id="CHEBI:33019"/>
        <dbReference type="ChEBI" id="CHEBI:63224"/>
        <dbReference type="ChEBI" id="CHEBI:77896"/>
        <dbReference type="EC" id="3.6.1.55"/>
    </reaction>
</comment>
<evidence type="ECO:0000256" key="2">
    <source>
        <dbReference type="ARBA" id="ARBA00005582"/>
    </source>
</evidence>
<keyword evidence="4" id="KW-0235">DNA replication</keyword>
<evidence type="ECO:0000256" key="10">
    <source>
        <dbReference type="ARBA" id="ARBA00035861"/>
    </source>
</evidence>
<dbReference type="RefSeq" id="WP_040929003.1">
    <property type="nucleotide sequence ID" value="NZ_CABKSY010000103.1"/>
</dbReference>
<dbReference type="GO" id="GO:0006260">
    <property type="term" value="P:DNA replication"/>
    <property type="evidence" value="ECO:0007669"/>
    <property type="project" value="UniProtKB-KW"/>
</dbReference>
<dbReference type="CDD" id="cd03425">
    <property type="entry name" value="NUDIX_MutT_NudA_like"/>
    <property type="match status" value="1"/>
</dbReference>
<dbReference type="GO" id="GO:0008413">
    <property type="term" value="F:8-oxo-7,8-dihydroguanosine triphosphate pyrophosphatase activity"/>
    <property type="evidence" value="ECO:0007669"/>
    <property type="project" value="TreeGrafter"/>
</dbReference>
<dbReference type="InterPro" id="IPR015797">
    <property type="entry name" value="NUDIX_hydrolase-like_dom_sf"/>
</dbReference>
<evidence type="ECO:0000256" key="4">
    <source>
        <dbReference type="ARBA" id="ARBA00022705"/>
    </source>
</evidence>
<dbReference type="PROSITE" id="PS51462">
    <property type="entry name" value="NUDIX"/>
    <property type="match status" value="1"/>
</dbReference>
<keyword evidence="3" id="KW-0515">Mutator protein</keyword>
<evidence type="ECO:0000256" key="11">
    <source>
        <dbReference type="ARBA" id="ARBA00038905"/>
    </source>
</evidence>
<evidence type="ECO:0000259" key="12">
    <source>
        <dbReference type="PROSITE" id="PS51462"/>
    </source>
</evidence>
<keyword evidence="9" id="KW-0234">DNA repair</keyword>
<gene>
    <name evidence="13" type="ORF">CJ229_004205</name>
</gene>
<dbReference type="GO" id="GO:0006281">
    <property type="term" value="P:DNA repair"/>
    <property type="evidence" value="ECO:0007669"/>
    <property type="project" value="UniProtKB-KW"/>
</dbReference>
<dbReference type="KEGG" id="nmy:CJ229_004205"/>
<dbReference type="PANTHER" id="PTHR47707">
    <property type="entry name" value="8-OXO-DGTP DIPHOSPHATASE"/>
    <property type="match status" value="1"/>
</dbReference>
<dbReference type="GO" id="GO:0046872">
    <property type="term" value="F:metal ion binding"/>
    <property type="evidence" value="ECO:0007669"/>
    <property type="project" value="UniProtKB-KW"/>
</dbReference>
<name>A0AAF0YQS8_9STAP</name>
<evidence type="ECO:0000256" key="3">
    <source>
        <dbReference type="ARBA" id="ARBA00022457"/>
    </source>
</evidence>
<evidence type="ECO:0000256" key="7">
    <source>
        <dbReference type="ARBA" id="ARBA00022801"/>
    </source>
</evidence>
<keyword evidence="7 13" id="KW-0378">Hydrolase</keyword>
<dbReference type="EMBL" id="CP136964">
    <property type="protein sequence ID" value="WOS96916.1"/>
    <property type="molecule type" value="Genomic_DNA"/>
</dbReference>
<accession>A0AAF0YQS8</accession>
<evidence type="ECO:0000313" key="13">
    <source>
        <dbReference type="EMBL" id="WOS96916.1"/>
    </source>
</evidence>
<proteinExistence type="inferred from homology"/>
<dbReference type="GO" id="GO:0035539">
    <property type="term" value="F:8-oxo-7,8-dihydrodeoxyguanosine triphosphate pyrophosphatase activity"/>
    <property type="evidence" value="ECO:0007669"/>
    <property type="project" value="UniProtKB-EC"/>
</dbReference>
<dbReference type="GO" id="GO:0044716">
    <property type="term" value="F:8-oxo-GDP phosphatase activity"/>
    <property type="evidence" value="ECO:0007669"/>
    <property type="project" value="TreeGrafter"/>
</dbReference>
<keyword evidence="6" id="KW-0227">DNA damage</keyword>